<dbReference type="Proteomes" id="UP000682733">
    <property type="component" value="Unassembled WGS sequence"/>
</dbReference>
<dbReference type="GO" id="GO:0004842">
    <property type="term" value="F:ubiquitin-protein transferase activity"/>
    <property type="evidence" value="ECO:0007669"/>
    <property type="project" value="TreeGrafter"/>
</dbReference>
<dbReference type="Gene3D" id="1.25.40.20">
    <property type="entry name" value="Ankyrin repeat-containing domain"/>
    <property type="match status" value="1"/>
</dbReference>
<dbReference type="SUPFAM" id="SSF48403">
    <property type="entry name" value="Ankyrin repeat"/>
    <property type="match status" value="1"/>
</dbReference>
<dbReference type="PANTHER" id="PTHR24171:SF8">
    <property type="entry name" value="BRCA1-ASSOCIATED RING DOMAIN PROTEIN 1"/>
    <property type="match status" value="1"/>
</dbReference>
<evidence type="ECO:0000313" key="5">
    <source>
        <dbReference type="EMBL" id="CAF3744881.1"/>
    </source>
</evidence>
<accession>A0A8S2DT24</accession>
<dbReference type="PROSITE" id="PS50297">
    <property type="entry name" value="ANK_REP_REGION"/>
    <property type="match status" value="1"/>
</dbReference>
<keyword evidence="2 3" id="KW-0040">ANK repeat</keyword>
<dbReference type="PROSITE" id="PS50088">
    <property type="entry name" value="ANK_REPEAT"/>
    <property type="match status" value="1"/>
</dbReference>
<evidence type="ECO:0000313" key="4">
    <source>
        <dbReference type="EMBL" id="CAF0973672.1"/>
    </source>
</evidence>
<comment type="caution">
    <text evidence="4">The sequence shown here is derived from an EMBL/GenBank/DDBJ whole genome shotgun (WGS) entry which is preliminary data.</text>
</comment>
<evidence type="ECO:0000256" key="2">
    <source>
        <dbReference type="ARBA" id="ARBA00023043"/>
    </source>
</evidence>
<keyword evidence="1" id="KW-0677">Repeat</keyword>
<dbReference type="PANTHER" id="PTHR24171">
    <property type="entry name" value="ANKYRIN REPEAT DOMAIN-CONTAINING PROTEIN 39-RELATED"/>
    <property type="match status" value="1"/>
</dbReference>
<dbReference type="GO" id="GO:0085020">
    <property type="term" value="P:protein K6-linked ubiquitination"/>
    <property type="evidence" value="ECO:0007669"/>
    <property type="project" value="TreeGrafter"/>
</dbReference>
<gene>
    <name evidence="4" type="ORF">OVA965_LOCUS13232</name>
    <name evidence="5" type="ORF">TMI583_LOCUS13235</name>
</gene>
<reference evidence="4" key="1">
    <citation type="submission" date="2021-02" db="EMBL/GenBank/DDBJ databases">
        <authorList>
            <person name="Nowell W R."/>
        </authorList>
    </citation>
    <scope>NUCLEOTIDE SEQUENCE</scope>
</reference>
<dbReference type="GO" id="GO:0031436">
    <property type="term" value="C:BRCA1-BARD1 complex"/>
    <property type="evidence" value="ECO:0007669"/>
    <property type="project" value="TreeGrafter"/>
</dbReference>
<feature type="repeat" description="ANK" evidence="3">
    <location>
        <begin position="57"/>
        <end position="78"/>
    </location>
</feature>
<dbReference type="AlphaFoldDB" id="A0A8S2DT24"/>
<evidence type="ECO:0000313" key="6">
    <source>
        <dbReference type="Proteomes" id="UP000677228"/>
    </source>
</evidence>
<dbReference type="SMART" id="SM00248">
    <property type="entry name" value="ANK"/>
    <property type="match status" value="2"/>
</dbReference>
<evidence type="ECO:0000256" key="3">
    <source>
        <dbReference type="PROSITE-ProRule" id="PRU00023"/>
    </source>
</evidence>
<dbReference type="InterPro" id="IPR002110">
    <property type="entry name" value="Ankyrin_rpt"/>
</dbReference>
<dbReference type="Pfam" id="PF12796">
    <property type="entry name" value="Ank_2"/>
    <property type="match status" value="1"/>
</dbReference>
<organism evidence="4 6">
    <name type="scientific">Didymodactylos carnosus</name>
    <dbReference type="NCBI Taxonomy" id="1234261"/>
    <lineage>
        <taxon>Eukaryota</taxon>
        <taxon>Metazoa</taxon>
        <taxon>Spiralia</taxon>
        <taxon>Gnathifera</taxon>
        <taxon>Rotifera</taxon>
        <taxon>Eurotatoria</taxon>
        <taxon>Bdelloidea</taxon>
        <taxon>Philodinida</taxon>
        <taxon>Philodinidae</taxon>
        <taxon>Didymodactylos</taxon>
    </lineage>
</organism>
<name>A0A8S2DT24_9BILA</name>
<sequence>MGNEKSTVESEEPRILEHPAQGEASDFYWACRNGEIERVKQLLKDIPYEDLNHLEPNGSTPLHAASYVGQTEIVHLLLHERGCRRDLLNRYDLTAYEEAFSDEIRQQVAWALCSAVATVRQNSQLLRYRSDNTKAVMNLKRRIEQSP</sequence>
<dbReference type="EMBL" id="CAJOBA010005482">
    <property type="protein sequence ID" value="CAF3744881.1"/>
    <property type="molecule type" value="Genomic_DNA"/>
</dbReference>
<proteinExistence type="predicted"/>
<protein>
    <submittedName>
        <fullName evidence="4">Uncharacterized protein</fullName>
    </submittedName>
</protein>
<dbReference type="EMBL" id="CAJNOK010005476">
    <property type="protein sequence ID" value="CAF0973672.1"/>
    <property type="molecule type" value="Genomic_DNA"/>
</dbReference>
<dbReference type="InterPro" id="IPR036770">
    <property type="entry name" value="Ankyrin_rpt-contain_sf"/>
</dbReference>
<dbReference type="Proteomes" id="UP000677228">
    <property type="component" value="Unassembled WGS sequence"/>
</dbReference>
<evidence type="ECO:0000256" key="1">
    <source>
        <dbReference type="ARBA" id="ARBA00022737"/>
    </source>
</evidence>
<dbReference type="GO" id="GO:0070531">
    <property type="term" value="C:BRCA1-A complex"/>
    <property type="evidence" value="ECO:0007669"/>
    <property type="project" value="TreeGrafter"/>
</dbReference>